<proteinExistence type="predicted"/>
<dbReference type="AlphaFoldDB" id="A0A816A8H4"/>
<evidence type="ECO:0000313" key="5">
    <source>
        <dbReference type="Proteomes" id="UP000663832"/>
    </source>
</evidence>
<keyword evidence="1" id="KW-1133">Transmembrane helix</keyword>
<sequence length="216" mass="24107">MLTLLFVSLLLVNTGYALQCINNCTVGDRFGRPYVIPDGQCQQRISSSKCSAEIDLRCSENTDCLTAYAQRRIPEMVARKYDAARVYREIAPIIENSSRNGSIQCFNLDNNVVKCSANEVCSFEYDTGKKKMKKRGCETKISPRVFLFDGDLGPALHVQCTRDFCNSETTVAQVKQILAENGLTDADGRRISAGLKNIASSLLIILTFIFVRISYF</sequence>
<dbReference type="OrthoDB" id="9989111at2759"/>
<keyword evidence="1" id="KW-0812">Transmembrane</keyword>
<dbReference type="Proteomes" id="UP000663832">
    <property type="component" value="Unassembled WGS sequence"/>
</dbReference>
<feature type="chain" id="PRO_5036229533" evidence="2">
    <location>
        <begin position="18"/>
        <end position="216"/>
    </location>
</feature>
<dbReference type="EMBL" id="CAJNOM010001137">
    <property type="protein sequence ID" value="CAF1594358.1"/>
    <property type="molecule type" value="Genomic_DNA"/>
</dbReference>
<evidence type="ECO:0000313" key="4">
    <source>
        <dbReference type="EMBL" id="CAF1594358.1"/>
    </source>
</evidence>
<comment type="caution">
    <text evidence="4">The sequence shown here is derived from an EMBL/GenBank/DDBJ whole genome shotgun (WGS) entry which is preliminary data.</text>
</comment>
<feature type="signal peptide" evidence="2">
    <location>
        <begin position="1"/>
        <end position="17"/>
    </location>
</feature>
<reference evidence="4" key="1">
    <citation type="submission" date="2021-02" db="EMBL/GenBank/DDBJ databases">
        <authorList>
            <person name="Nowell W R."/>
        </authorList>
    </citation>
    <scope>NUCLEOTIDE SEQUENCE</scope>
</reference>
<keyword evidence="2" id="KW-0732">Signal</keyword>
<dbReference type="Proteomes" id="UP000663877">
    <property type="component" value="Unassembled WGS sequence"/>
</dbReference>
<name>A0A816A8H4_9BILA</name>
<evidence type="ECO:0000313" key="3">
    <source>
        <dbReference type="EMBL" id="CAF1344421.1"/>
    </source>
</evidence>
<keyword evidence="5" id="KW-1185">Reference proteome</keyword>
<protein>
    <submittedName>
        <fullName evidence="4">Uncharacterized protein</fullName>
    </submittedName>
</protein>
<evidence type="ECO:0000256" key="2">
    <source>
        <dbReference type="SAM" id="SignalP"/>
    </source>
</evidence>
<feature type="transmembrane region" description="Helical" evidence="1">
    <location>
        <begin position="198"/>
        <end position="215"/>
    </location>
</feature>
<organism evidence="4 5">
    <name type="scientific">Adineta steineri</name>
    <dbReference type="NCBI Taxonomy" id="433720"/>
    <lineage>
        <taxon>Eukaryota</taxon>
        <taxon>Metazoa</taxon>
        <taxon>Spiralia</taxon>
        <taxon>Gnathifera</taxon>
        <taxon>Rotifera</taxon>
        <taxon>Eurotatoria</taxon>
        <taxon>Bdelloidea</taxon>
        <taxon>Adinetida</taxon>
        <taxon>Adinetidae</taxon>
        <taxon>Adineta</taxon>
    </lineage>
</organism>
<keyword evidence="1" id="KW-0472">Membrane</keyword>
<evidence type="ECO:0000256" key="1">
    <source>
        <dbReference type="SAM" id="Phobius"/>
    </source>
</evidence>
<gene>
    <name evidence="3" type="ORF">BJG266_LOCUS34599</name>
    <name evidence="4" type="ORF">QVE165_LOCUS51670</name>
</gene>
<dbReference type="EMBL" id="CAJNOI010000781">
    <property type="protein sequence ID" value="CAF1344421.1"/>
    <property type="molecule type" value="Genomic_DNA"/>
</dbReference>
<accession>A0A816A8H4</accession>